<dbReference type="PANTHER" id="PTHR11540">
    <property type="entry name" value="MALATE AND LACTATE DEHYDROGENASE"/>
    <property type="match status" value="1"/>
</dbReference>
<organism evidence="4 5">
    <name type="scientific">Coptis chinensis</name>
    <dbReference type="NCBI Taxonomy" id="261450"/>
    <lineage>
        <taxon>Eukaryota</taxon>
        <taxon>Viridiplantae</taxon>
        <taxon>Streptophyta</taxon>
        <taxon>Embryophyta</taxon>
        <taxon>Tracheophyta</taxon>
        <taxon>Spermatophyta</taxon>
        <taxon>Magnoliopsida</taxon>
        <taxon>Ranunculales</taxon>
        <taxon>Ranunculaceae</taxon>
        <taxon>Coptidoideae</taxon>
        <taxon>Coptis</taxon>
    </lineage>
</organism>
<evidence type="ECO:0000259" key="3">
    <source>
        <dbReference type="Pfam" id="PF02866"/>
    </source>
</evidence>
<comment type="caution">
    <text evidence="4">The sequence shown here is derived from an EMBL/GenBank/DDBJ whole genome shotgun (WGS) entry which is preliminary data.</text>
</comment>
<dbReference type="EMBL" id="JADFTS010000001">
    <property type="protein sequence ID" value="KAF9625515.1"/>
    <property type="molecule type" value="Genomic_DNA"/>
</dbReference>
<reference evidence="4 5" key="1">
    <citation type="submission" date="2020-10" db="EMBL/GenBank/DDBJ databases">
        <title>The Coptis chinensis genome and diversification of protoberbering-type alkaloids.</title>
        <authorList>
            <person name="Wang B."/>
            <person name="Shu S."/>
            <person name="Song C."/>
            <person name="Liu Y."/>
        </authorList>
    </citation>
    <scope>NUCLEOTIDE SEQUENCE [LARGE SCALE GENOMIC DNA]</scope>
    <source>
        <strain evidence="4">HL-2020</strain>
        <tissue evidence="4">Leaf</tissue>
    </source>
</reference>
<dbReference type="Gene3D" id="3.90.110.10">
    <property type="entry name" value="Lactate dehydrogenase/glycoside hydrolase, family 4, C-terminal"/>
    <property type="match status" value="1"/>
</dbReference>
<proteinExistence type="predicted"/>
<dbReference type="AlphaFoldDB" id="A0A835IXB1"/>
<dbReference type="GO" id="GO:0005739">
    <property type="term" value="C:mitochondrion"/>
    <property type="evidence" value="ECO:0007669"/>
    <property type="project" value="TreeGrafter"/>
</dbReference>
<name>A0A835IXB1_9MAGN</name>
<dbReference type="Pfam" id="PF02866">
    <property type="entry name" value="Ldh_1_C"/>
    <property type="match status" value="1"/>
</dbReference>
<keyword evidence="2" id="KW-0520">NAD</keyword>
<evidence type="ECO:0000256" key="1">
    <source>
        <dbReference type="ARBA" id="ARBA00023002"/>
    </source>
</evidence>
<dbReference type="Proteomes" id="UP000631114">
    <property type="component" value="Unassembled WGS sequence"/>
</dbReference>
<feature type="domain" description="Lactate/malate dehydrogenase C-terminal" evidence="3">
    <location>
        <begin position="49"/>
        <end position="127"/>
    </location>
</feature>
<keyword evidence="1" id="KW-0560">Oxidoreductase</keyword>
<dbReference type="OrthoDB" id="1685274at2759"/>
<dbReference type="InterPro" id="IPR015955">
    <property type="entry name" value="Lactate_DH/Glyco_Ohase_4_C"/>
</dbReference>
<evidence type="ECO:0000313" key="5">
    <source>
        <dbReference type="Proteomes" id="UP000631114"/>
    </source>
</evidence>
<accession>A0A835IXB1</accession>
<dbReference type="PANTHER" id="PTHR11540:SF16">
    <property type="entry name" value="MALATE DEHYDROGENASE, MITOCHONDRIAL"/>
    <property type="match status" value="1"/>
</dbReference>
<dbReference type="SUPFAM" id="SSF56327">
    <property type="entry name" value="LDH C-terminal domain-like"/>
    <property type="match status" value="1"/>
</dbReference>
<evidence type="ECO:0000313" key="4">
    <source>
        <dbReference type="EMBL" id="KAF9625515.1"/>
    </source>
</evidence>
<dbReference type="InterPro" id="IPR022383">
    <property type="entry name" value="Lactate/malate_DH_C"/>
</dbReference>
<evidence type="ECO:0000256" key="2">
    <source>
        <dbReference type="ARBA" id="ARBA00023027"/>
    </source>
</evidence>
<keyword evidence="5" id="KW-1185">Reference proteome</keyword>
<dbReference type="GO" id="GO:0030060">
    <property type="term" value="F:L-malate dehydrogenase (NAD+) activity"/>
    <property type="evidence" value="ECO:0007669"/>
    <property type="project" value="TreeGrafter"/>
</dbReference>
<sequence length="137" mass="14595">MAAATAATFSIASVVYSGTQGSKAKSFGVRFNSGNSFKSLISGKGENHRFVESSLRALDGDTDVYEYSFVQSKLTELPFFASRIKLGKNGVETVIPSDVQGLTEYEAKALEALKPELKSSIEMGVAFAQKQAAPTSV</sequence>
<protein>
    <recommendedName>
        <fullName evidence="3">Lactate/malate dehydrogenase C-terminal domain-containing protein</fullName>
    </recommendedName>
</protein>
<gene>
    <name evidence="4" type="ORF">IFM89_023826</name>
</gene>